<dbReference type="InterPro" id="IPR036397">
    <property type="entry name" value="RNaseH_sf"/>
</dbReference>
<feature type="domain" description="Integrase catalytic" evidence="1">
    <location>
        <begin position="1"/>
        <end position="139"/>
    </location>
</feature>
<reference evidence="3" key="1">
    <citation type="journal article" date="2019" name="Int. J. Syst. Evol. Microbiol.">
        <title>The Global Catalogue of Microorganisms (GCM) 10K type strain sequencing project: providing services to taxonomists for standard genome sequencing and annotation.</title>
        <authorList>
            <consortium name="The Broad Institute Genomics Platform"/>
            <consortium name="The Broad Institute Genome Sequencing Center for Infectious Disease"/>
            <person name="Wu L."/>
            <person name="Ma J."/>
        </authorList>
    </citation>
    <scope>NUCLEOTIDE SEQUENCE [LARGE SCALE GENOMIC DNA]</scope>
    <source>
        <strain evidence="3">ICMP 6774ER</strain>
    </source>
</reference>
<name>A0ABW4TC54_9ACTN</name>
<gene>
    <name evidence="2" type="ORF">ACFSKW_49975</name>
</gene>
<evidence type="ECO:0000313" key="2">
    <source>
        <dbReference type="EMBL" id="MFD1939617.1"/>
    </source>
</evidence>
<dbReference type="PROSITE" id="PS50994">
    <property type="entry name" value="INTEGRASE"/>
    <property type="match status" value="1"/>
</dbReference>
<dbReference type="EMBL" id="JBHUFV010000088">
    <property type="protein sequence ID" value="MFD1939617.1"/>
    <property type="molecule type" value="Genomic_DNA"/>
</dbReference>
<dbReference type="SUPFAM" id="SSF53098">
    <property type="entry name" value="Ribonuclease H-like"/>
    <property type="match status" value="1"/>
</dbReference>
<comment type="caution">
    <text evidence="2">The sequence shown here is derived from an EMBL/GenBank/DDBJ whole genome shotgun (WGS) entry which is preliminary data.</text>
</comment>
<proteinExistence type="predicted"/>
<evidence type="ECO:0000259" key="1">
    <source>
        <dbReference type="PROSITE" id="PS50994"/>
    </source>
</evidence>
<accession>A0ABW4TC54</accession>
<dbReference type="RefSeq" id="WP_379582062.1">
    <property type="nucleotide sequence ID" value="NZ_JBHUFV010000088.1"/>
</dbReference>
<sequence length="163" mass="19130">MLFVMEVGTRRVHILGLTAHPTGAWTAQHARNLFMDLGRQARSFRFLIRDRDAKFTAAFDEIFTSLGITMMKTPPRTPRANCYAERWIRTVRAECTDRMLIYDERHLRSVLNEYVEHYNAHRPHQSRQQRPPDQDEDVVVPLEGRVQRRRVLSGAISEYHRAA</sequence>
<dbReference type="InterPro" id="IPR001584">
    <property type="entry name" value="Integrase_cat-core"/>
</dbReference>
<organism evidence="2 3">
    <name type="scientific">Nonomuraea mangrovi</name>
    <dbReference type="NCBI Taxonomy" id="2316207"/>
    <lineage>
        <taxon>Bacteria</taxon>
        <taxon>Bacillati</taxon>
        <taxon>Actinomycetota</taxon>
        <taxon>Actinomycetes</taxon>
        <taxon>Streptosporangiales</taxon>
        <taxon>Streptosporangiaceae</taxon>
        <taxon>Nonomuraea</taxon>
    </lineage>
</organism>
<dbReference type="Proteomes" id="UP001597368">
    <property type="component" value="Unassembled WGS sequence"/>
</dbReference>
<dbReference type="Gene3D" id="3.30.420.10">
    <property type="entry name" value="Ribonuclease H-like superfamily/Ribonuclease H"/>
    <property type="match status" value="1"/>
</dbReference>
<protein>
    <submittedName>
        <fullName evidence="2">Integrase core domain-containing protein</fullName>
    </submittedName>
</protein>
<evidence type="ECO:0000313" key="3">
    <source>
        <dbReference type="Proteomes" id="UP001597368"/>
    </source>
</evidence>
<dbReference type="Pfam" id="PF13683">
    <property type="entry name" value="rve_3"/>
    <property type="match status" value="1"/>
</dbReference>
<dbReference type="InterPro" id="IPR012337">
    <property type="entry name" value="RNaseH-like_sf"/>
</dbReference>
<keyword evidence="3" id="KW-1185">Reference proteome</keyword>